<accession>A0ABQ5NXI0</accession>
<name>A0ABQ5NXI0_9ACTN</name>
<dbReference type="SUPFAM" id="SSF55961">
    <property type="entry name" value="Bet v1-like"/>
    <property type="match status" value="1"/>
</dbReference>
<evidence type="ECO:0000313" key="1">
    <source>
        <dbReference type="EMBL" id="GLF95073.1"/>
    </source>
</evidence>
<protein>
    <submittedName>
        <fullName evidence="1">SRPBCC family protein</fullName>
    </submittedName>
</protein>
<dbReference type="EMBL" id="BSBI01000004">
    <property type="protein sequence ID" value="GLF95073.1"/>
    <property type="molecule type" value="Genomic_DNA"/>
</dbReference>
<sequence length="238" mass="25147">MPGIRSTGIASTGVRSTGIASTGVRSTGIRAALFTVPLIAGLLGTTAAPAGATPAGAPPSPPGASSLTCRGEGVAPDALVRHRASTVVRAPLRTLWKLQTDVERWPAWQAPVTTVDRLDHGPFRKGSAFRWTTPVPPNPVTPATDLEITSTVEQLKHHSCIRWTGPAIGAGLRIDGVHVWTFTKVRGGVLVSTEETHTGPQVDANVPVATEILRQGLEGWLRDLKTTAEARAAHDRRH</sequence>
<evidence type="ECO:0000313" key="2">
    <source>
        <dbReference type="Proteomes" id="UP001291653"/>
    </source>
</evidence>
<dbReference type="RefSeq" id="WP_323447145.1">
    <property type="nucleotide sequence ID" value="NZ_BSBI01000004.1"/>
</dbReference>
<dbReference type="InterPro" id="IPR019587">
    <property type="entry name" value="Polyketide_cyclase/dehydratase"/>
</dbReference>
<keyword evidence="2" id="KW-1185">Reference proteome</keyword>
<dbReference type="Pfam" id="PF10604">
    <property type="entry name" value="Polyketide_cyc2"/>
    <property type="match status" value="1"/>
</dbReference>
<dbReference type="InterPro" id="IPR023393">
    <property type="entry name" value="START-like_dom_sf"/>
</dbReference>
<proteinExistence type="predicted"/>
<dbReference type="Proteomes" id="UP001291653">
    <property type="component" value="Unassembled WGS sequence"/>
</dbReference>
<comment type="caution">
    <text evidence="1">The sequence shown here is derived from an EMBL/GenBank/DDBJ whole genome shotgun (WGS) entry which is preliminary data.</text>
</comment>
<dbReference type="Gene3D" id="3.30.530.20">
    <property type="match status" value="1"/>
</dbReference>
<gene>
    <name evidence="1" type="ORF">SYYSPA8_12270</name>
</gene>
<organism evidence="1 2">
    <name type="scientific">Streptomyces yaizuensis</name>
    <dbReference type="NCBI Taxonomy" id="2989713"/>
    <lineage>
        <taxon>Bacteria</taxon>
        <taxon>Bacillati</taxon>
        <taxon>Actinomycetota</taxon>
        <taxon>Actinomycetes</taxon>
        <taxon>Kitasatosporales</taxon>
        <taxon>Streptomycetaceae</taxon>
        <taxon>Streptomyces</taxon>
    </lineage>
</organism>
<reference evidence="1 2" key="1">
    <citation type="submission" date="2022-10" db="EMBL/GenBank/DDBJ databases">
        <title>Draft genome sequence of Streptomyces sp. YSPA8.</title>
        <authorList>
            <person name="Moriuchi R."/>
            <person name="Dohra H."/>
            <person name="Yamamura H."/>
            <person name="Kodani S."/>
        </authorList>
    </citation>
    <scope>NUCLEOTIDE SEQUENCE [LARGE SCALE GENOMIC DNA]</scope>
    <source>
        <strain evidence="1 2">YSPA8</strain>
    </source>
</reference>